<evidence type="ECO:0000313" key="3">
    <source>
        <dbReference type="Proteomes" id="UP000197032"/>
    </source>
</evidence>
<dbReference type="OrthoDB" id="9815923at2"/>
<protein>
    <submittedName>
        <fullName evidence="2">Glycosyl transferase</fullName>
    </submittedName>
</protein>
<dbReference type="GO" id="GO:0016740">
    <property type="term" value="F:transferase activity"/>
    <property type="evidence" value="ECO:0007669"/>
    <property type="project" value="UniProtKB-KW"/>
</dbReference>
<name>A0A1Z5HWY5_9FIRM</name>
<keyword evidence="2" id="KW-0808">Transferase</keyword>
<evidence type="ECO:0000313" key="2">
    <source>
        <dbReference type="EMBL" id="GAW94024.1"/>
    </source>
</evidence>
<sequence>MRFSLVLATVDRTEEVKRFLEHLDRQTYRDFELIVVDQNPDDRLEALLHPYRERFRILHLRSAKGLSRARNVGLKCVGGDIIGFPDDDCWYPPNLLERVAAYFCQNHPGLDGVTGRCVDENGEPSVGRWDLKSGSINRFNVWNRGTSASLFVRVEVARQIGAFDEALGAGAGTPWGSGEEIDYLLRALEAGFHLYYEPGLFVYHPQPVKQYDVRAVIRARSYGAGMGRVLRKHSYPIWFVAYQWLRSAGGIFLSLAAGRFNKAIHHWAALQGKFLGWIAREG</sequence>
<evidence type="ECO:0000259" key="1">
    <source>
        <dbReference type="Pfam" id="PF00535"/>
    </source>
</evidence>
<keyword evidence="3" id="KW-1185">Reference proteome</keyword>
<dbReference type="InterPro" id="IPR050834">
    <property type="entry name" value="Glycosyltransf_2"/>
</dbReference>
<accession>A0A1Z5HWY5</accession>
<dbReference type="InterPro" id="IPR029044">
    <property type="entry name" value="Nucleotide-diphossugar_trans"/>
</dbReference>
<gene>
    <name evidence="2" type="ORF">KKC1_31430</name>
</gene>
<dbReference type="RefSeq" id="WP_088555053.1">
    <property type="nucleotide sequence ID" value="NZ_BDGJ01000197.1"/>
</dbReference>
<dbReference type="Pfam" id="PF00535">
    <property type="entry name" value="Glycos_transf_2"/>
    <property type="match status" value="1"/>
</dbReference>
<dbReference type="CDD" id="cd00761">
    <property type="entry name" value="Glyco_tranf_GTA_type"/>
    <property type="match status" value="1"/>
</dbReference>
<dbReference type="Proteomes" id="UP000197032">
    <property type="component" value="Unassembled WGS sequence"/>
</dbReference>
<dbReference type="AlphaFoldDB" id="A0A1Z5HWY5"/>
<organism evidence="2 3">
    <name type="scientific">Calderihabitans maritimus</name>
    <dbReference type="NCBI Taxonomy" id="1246530"/>
    <lineage>
        <taxon>Bacteria</taxon>
        <taxon>Bacillati</taxon>
        <taxon>Bacillota</taxon>
        <taxon>Clostridia</taxon>
        <taxon>Neomoorellales</taxon>
        <taxon>Calderihabitantaceae</taxon>
        <taxon>Calderihabitans</taxon>
    </lineage>
</organism>
<dbReference type="PANTHER" id="PTHR43685:SF2">
    <property type="entry name" value="GLYCOSYLTRANSFERASE 2-LIKE DOMAIN-CONTAINING PROTEIN"/>
    <property type="match status" value="1"/>
</dbReference>
<dbReference type="Gene3D" id="3.90.550.10">
    <property type="entry name" value="Spore Coat Polysaccharide Biosynthesis Protein SpsA, Chain A"/>
    <property type="match status" value="1"/>
</dbReference>
<proteinExistence type="predicted"/>
<reference evidence="3" key="1">
    <citation type="journal article" date="2017" name="Appl. Environ. Microbiol.">
        <title>Genomic Analysis of Calderihabitans maritimus KKC1, a Thermophilic, Hydrogenogenic, Carboxydotrophic Bacterium Isolated from Marine Sediment.</title>
        <authorList>
            <person name="Omae K."/>
            <person name="Yoneda Y."/>
            <person name="Fukuyama Y."/>
            <person name="Yoshida T."/>
            <person name="Sako Y."/>
        </authorList>
    </citation>
    <scope>NUCLEOTIDE SEQUENCE [LARGE SCALE GENOMIC DNA]</scope>
    <source>
        <strain evidence="3">KKC1</strain>
    </source>
</reference>
<dbReference type="PANTHER" id="PTHR43685">
    <property type="entry name" value="GLYCOSYLTRANSFERASE"/>
    <property type="match status" value="1"/>
</dbReference>
<feature type="domain" description="Glycosyltransferase 2-like" evidence="1">
    <location>
        <begin position="4"/>
        <end position="130"/>
    </location>
</feature>
<comment type="caution">
    <text evidence="2">The sequence shown here is derived from an EMBL/GenBank/DDBJ whole genome shotgun (WGS) entry which is preliminary data.</text>
</comment>
<dbReference type="SUPFAM" id="SSF53448">
    <property type="entry name" value="Nucleotide-diphospho-sugar transferases"/>
    <property type="match status" value="1"/>
</dbReference>
<dbReference type="InterPro" id="IPR001173">
    <property type="entry name" value="Glyco_trans_2-like"/>
</dbReference>
<dbReference type="EMBL" id="BDGJ01000197">
    <property type="protein sequence ID" value="GAW94024.1"/>
    <property type="molecule type" value="Genomic_DNA"/>
</dbReference>